<dbReference type="GO" id="GO:0000800">
    <property type="term" value="C:lateral element"/>
    <property type="evidence" value="ECO:0007669"/>
    <property type="project" value="TreeGrafter"/>
</dbReference>
<feature type="domain" description="Synaptonemal complex protein 2 Spt16M-like" evidence="1">
    <location>
        <begin position="79"/>
        <end position="147"/>
    </location>
</feature>
<evidence type="ECO:0000259" key="1">
    <source>
        <dbReference type="Pfam" id="PF18584"/>
    </source>
</evidence>
<dbReference type="Proteomes" id="UP001295444">
    <property type="component" value="Chromosome 06"/>
</dbReference>
<organism evidence="2 3">
    <name type="scientific">Pelobates cultripes</name>
    <name type="common">Western spadefoot toad</name>
    <dbReference type="NCBI Taxonomy" id="61616"/>
    <lineage>
        <taxon>Eukaryota</taxon>
        <taxon>Metazoa</taxon>
        <taxon>Chordata</taxon>
        <taxon>Craniata</taxon>
        <taxon>Vertebrata</taxon>
        <taxon>Euteleostomi</taxon>
        <taxon>Amphibia</taxon>
        <taxon>Batrachia</taxon>
        <taxon>Anura</taxon>
        <taxon>Pelobatoidea</taxon>
        <taxon>Pelobatidae</taxon>
        <taxon>Pelobates</taxon>
    </lineage>
</organism>
<name>A0AAD1SNR8_PELCU</name>
<dbReference type="Pfam" id="PF18584">
    <property type="entry name" value="SYCP2_SLD"/>
    <property type="match status" value="1"/>
</dbReference>
<sequence length="231" mass="26185">MPSMGRSIIDAGDYDLQVAITEALCRMTSEKQRGDLASQWFPMEFVTDAFKAIKDPEFETDCRKFLNLVNGMLGDKRRVFTYPCLSAYLDDHKLQAPSDEKLEEFWIDFNVSTESMSFYISADDDEDHRWETVFVTENEVSMYSIQAPPPPSPLRGYLLIPLSSPYATLVNRTHSHHGTTNLKIQPKTLPSEDIQTIKDPAGRSLYLTEHVATTPLTVCSLYTPTVPDTTF</sequence>
<accession>A0AAD1SNR8</accession>
<dbReference type="EMBL" id="OW240917">
    <property type="protein sequence ID" value="CAH2303200.1"/>
    <property type="molecule type" value="Genomic_DNA"/>
</dbReference>
<evidence type="ECO:0000313" key="3">
    <source>
        <dbReference type="Proteomes" id="UP001295444"/>
    </source>
</evidence>
<evidence type="ECO:0000313" key="2">
    <source>
        <dbReference type="EMBL" id="CAH2303200.1"/>
    </source>
</evidence>
<reference evidence="2" key="1">
    <citation type="submission" date="2022-03" db="EMBL/GenBank/DDBJ databases">
        <authorList>
            <person name="Alioto T."/>
            <person name="Alioto T."/>
            <person name="Gomez Garrido J."/>
        </authorList>
    </citation>
    <scope>NUCLEOTIDE SEQUENCE</scope>
</reference>
<keyword evidence="3" id="KW-1185">Reference proteome</keyword>
<dbReference type="GO" id="GO:0000779">
    <property type="term" value="C:condensed chromosome, centromeric region"/>
    <property type="evidence" value="ECO:0007669"/>
    <property type="project" value="TreeGrafter"/>
</dbReference>
<gene>
    <name evidence="2" type="ORF">PECUL_23A028083</name>
</gene>
<dbReference type="AlphaFoldDB" id="A0AAD1SNR8"/>
<dbReference type="GO" id="GO:0007140">
    <property type="term" value="P:male meiotic nuclear division"/>
    <property type="evidence" value="ECO:0007669"/>
    <property type="project" value="TreeGrafter"/>
</dbReference>
<dbReference type="PANTHER" id="PTHR15607">
    <property type="entry name" value="SYNAPTONEMAL COMPLEX PROTEIN-RELATED"/>
    <property type="match status" value="1"/>
</dbReference>
<protein>
    <recommendedName>
        <fullName evidence="1">Synaptonemal complex protein 2 Spt16M-like domain-containing protein</fullName>
    </recommendedName>
</protein>
<dbReference type="PANTHER" id="PTHR15607:SF12">
    <property type="entry name" value="SYNAPTONEMAL COMPLEX PROTEIN 2"/>
    <property type="match status" value="1"/>
</dbReference>
<dbReference type="InterPro" id="IPR040560">
    <property type="entry name" value="SYCP2_SLD"/>
</dbReference>
<dbReference type="GO" id="GO:0007143">
    <property type="term" value="P:female meiotic nuclear division"/>
    <property type="evidence" value="ECO:0007669"/>
    <property type="project" value="TreeGrafter"/>
</dbReference>
<dbReference type="InterPro" id="IPR024835">
    <property type="entry name" value="SYCP2-like"/>
</dbReference>
<proteinExistence type="predicted"/>